<dbReference type="PANTHER" id="PTHR35374:SF1">
    <property type="entry name" value="PROTEIN KINASE DOMAIN-CONTAINING PROTEIN"/>
    <property type="match status" value="1"/>
</dbReference>
<accession>A0AAW1TKF2</accession>
<gene>
    <name evidence="2" type="ORF">WA026_014141</name>
</gene>
<evidence type="ECO:0000313" key="3">
    <source>
        <dbReference type="Proteomes" id="UP001431783"/>
    </source>
</evidence>
<dbReference type="Proteomes" id="UP001431783">
    <property type="component" value="Unassembled WGS sequence"/>
</dbReference>
<organism evidence="2 3">
    <name type="scientific">Henosepilachna vigintioctopunctata</name>
    <dbReference type="NCBI Taxonomy" id="420089"/>
    <lineage>
        <taxon>Eukaryota</taxon>
        <taxon>Metazoa</taxon>
        <taxon>Ecdysozoa</taxon>
        <taxon>Arthropoda</taxon>
        <taxon>Hexapoda</taxon>
        <taxon>Insecta</taxon>
        <taxon>Pterygota</taxon>
        <taxon>Neoptera</taxon>
        <taxon>Endopterygota</taxon>
        <taxon>Coleoptera</taxon>
        <taxon>Polyphaga</taxon>
        <taxon>Cucujiformia</taxon>
        <taxon>Coccinelloidea</taxon>
        <taxon>Coccinellidae</taxon>
        <taxon>Epilachninae</taxon>
        <taxon>Epilachnini</taxon>
        <taxon>Henosepilachna</taxon>
    </lineage>
</organism>
<dbReference type="PANTHER" id="PTHR35374">
    <property type="entry name" value="CYCLIN-DEPENDENT KINASE 11A-LIKE"/>
    <property type="match status" value="1"/>
</dbReference>
<sequence length="400" mass="46226">MDKRLALELVKARKNVRKKLLDLKHDLITSQLRFSRSMQPITHPIEKLLSEIKKAQPLDVKTEIKKEQPLITKSETKPEIKRDIITPERVITPKKGTLKVFSSKLRDTPKTSSGEDSIEYIPENVEPIEGEPDEYQEPLSEVELENIEALKNTDVFREWLDQWSGMGRDYIEEMITTPFPDLFDHRYGVRFQPEESKFYIGNSEIDFKNDKVLIDPKGDSPIDFPISKGLLELLFKKDPDRYNTTDLRNYRDIVKRTNADRKDYNINKQISGNAGKKYTTIIKKIQNPIVRGRTSRTIPSYPSSLKTHTSLKTTTISPIQKQSRGGLLKSFPTKSNTNKRNNFNFLEITNKDLEFVPWKNPNQLVDRLKLLMSSQTAGNNSHSNEMSHIVNELKNSKIIL</sequence>
<name>A0AAW1TKF2_9CUCU</name>
<protein>
    <recommendedName>
        <fullName evidence="1">DUF8207 domain-containing protein</fullName>
    </recommendedName>
</protein>
<dbReference type="InterPro" id="IPR058520">
    <property type="entry name" value="DUF8207"/>
</dbReference>
<keyword evidence="3" id="KW-1185">Reference proteome</keyword>
<feature type="domain" description="DUF8207" evidence="1">
    <location>
        <begin position="183"/>
        <end position="285"/>
    </location>
</feature>
<evidence type="ECO:0000259" key="1">
    <source>
        <dbReference type="Pfam" id="PF26634"/>
    </source>
</evidence>
<comment type="caution">
    <text evidence="2">The sequence shown here is derived from an EMBL/GenBank/DDBJ whole genome shotgun (WGS) entry which is preliminary data.</text>
</comment>
<dbReference type="Pfam" id="PF26634">
    <property type="entry name" value="DUF8207"/>
    <property type="match status" value="1"/>
</dbReference>
<evidence type="ECO:0000313" key="2">
    <source>
        <dbReference type="EMBL" id="KAK9871691.1"/>
    </source>
</evidence>
<dbReference type="EMBL" id="JARQZJ010000007">
    <property type="protein sequence ID" value="KAK9871691.1"/>
    <property type="molecule type" value="Genomic_DNA"/>
</dbReference>
<reference evidence="2 3" key="1">
    <citation type="submission" date="2023-03" db="EMBL/GenBank/DDBJ databases">
        <title>Genome insight into feeding habits of ladybird beetles.</title>
        <authorList>
            <person name="Li H.-S."/>
            <person name="Huang Y.-H."/>
            <person name="Pang H."/>
        </authorList>
    </citation>
    <scope>NUCLEOTIDE SEQUENCE [LARGE SCALE GENOMIC DNA]</scope>
    <source>
        <strain evidence="2">SYSU_2023b</strain>
        <tissue evidence="2">Whole body</tissue>
    </source>
</reference>
<proteinExistence type="predicted"/>
<dbReference type="AlphaFoldDB" id="A0AAW1TKF2"/>